<keyword evidence="4" id="KW-1185">Reference proteome</keyword>
<evidence type="ECO:0000256" key="1">
    <source>
        <dbReference type="SAM" id="MobiDB-lite"/>
    </source>
</evidence>
<evidence type="ECO:0000313" key="4">
    <source>
        <dbReference type="Proteomes" id="UP000527616"/>
    </source>
</evidence>
<dbReference type="AlphaFoldDB" id="A0A7Z0DAN0"/>
<reference evidence="3 4" key="1">
    <citation type="submission" date="2020-07" db="EMBL/GenBank/DDBJ databases">
        <title>Sequencing the genomes of 1000 actinobacteria strains.</title>
        <authorList>
            <person name="Klenk H.-P."/>
        </authorList>
    </citation>
    <scope>NUCLEOTIDE SEQUENCE [LARGE SCALE GENOMIC DNA]</scope>
    <source>
        <strain evidence="3 4">DSM 103164</strain>
    </source>
</reference>
<keyword evidence="3" id="KW-0282">Flagellum</keyword>
<keyword evidence="3" id="KW-0969">Cilium</keyword>
<comment type="caution">
    <text evidence="3">The sequence shown here is derived from an EMBL/GenBank/DDBJ whole genome shotgun (WGS) entry which is preliminary data.</text>
</comment>
<proteinExistence type="predicted"/>
<organism evidence="3 4">
    <name type="scientific">Naumannella cuiyingiana</name>
    <dbReference type="NCBI Taxonomy" id="1347891"/>
    <lineage>
        <taxon>Bacteria</taxon>
        <taxon>Bacillati</taxon>
        <taxon>Actinomycetota</taxon>
        <taxon>Actinomycetes</taxon>
        <taxon>Propionibacteriales</taxon>
        <taxon>Propionibacteriaceae</taxon>
        <taxon>Naumannella</taxon>
    </lineage>
</organism>
<keyword evidence="2" id="KW-0812">Transmembrane</keyword>
<accession>A0A7Z0DAN0</accession>
<keyword evidence="3" id="KW-0966">Cell projection</keyword>
<dbReference type="RefSeq" id="WP_179445608.1">
    <property type="nucleotide sequence ID" value="NZ_JACBZS010000001.1"/>
</dbReference>
<dbReference type="Proteomes" id="UP000527616">
    <property type="component" value="Unassembled WGS sequence"/>
</dbReference>
<feature type="region of interest" description="Disordered" evidence="1">
    <location>
        <begin position="42"/>
        <end position="65"/>
    </location>
</feature>
<evidence type="ECO:0000256" key="2">
    <source>
        <dbReference type="SAM" id="Phobius"/>
    </source>
</evidence>
<keyword evidence="2" id="KW-1133">Transmembrane helix</keyword>
<gene>
    <name evidence="3" type="ORF">GGQ54_002396</name>
</gene>
<keyword evidence="2" id="KW-0472">Membrane</keyword>
<protein>
    <submittedName>
        <fullName evidence="3">Flagellar biosynthesis/type III secretory pathway M-ring protein FliF/YscJ</fullName>
    </submittedName>
</protein>
<evidence type="ECO:0000313" key="3">
    <source>
        <dbReference type="EMBL" id="NYI71836.1"/>
    </source>
</evidence>
<feature type="transmembrane region" description="Helical" evidence="2">
    <location>
        <begin position="12"/>
        <end position="33"/>
    </location>
</feature>
<name>A0A7Z0DAN0_9ACTN</name>
<dbReference type="EMBL" id="JACBZS010000001">
    <property type="protein sequence ID" value="NYI71836.1"/>
    <property type="molecule type" value="Genomic_DNA"/>
</dbReference>
<sequence length="65" mass="7407">MRNEGNPLADIAIAGWGMAILLVVMAVVMVLLFRSMMKRMRAERERLEDEAEEGGRRDTPERSDD</sequence>